<dbReference type="Pfam" id="PF11976">
    <property type="entry name" value="Rad60-SLD"/>
    <property type="match status" value="1"/>
</dbReference>
<evidence type="ECO:0000313" key="4">
    <source>
        <dbReference type="Proteomes" id="UP000669133"/>
    </source>
</evidence>
<name>A0A8H7ZCL8_9ASCO</name>
<evidence type="ECO:0000256" key="1">
    <source>
        <dbReference type="SAM" id="MobiDB-lite"/>
    </source>
</evidence>
<sequence length="133" mass="14909">MASGNQRSTCHEQGSSQEYSSESATSPDVEEGDQDTQEEESEEENTKSNDDGSNRIALIVTDGVGIERQCSVKRNAPMRVVLEWYCRNPKRDVNSFRFLCDGMRIDPDETPLQLGLTDNDIIEAHHLQTGGFR</sequence>
<dbReference type="PANTHER" id="PTHR10562">
    <property type="entry name" value="SMALL UBIQUITIN-RELATED MODIFIER"/>
    <property type="match status" value="1"/>
</dbReference>
<feature type="compositionally biased region" description="Low complexity" evidence="1">
    <location>
        <begin position="12"/>
        <end position="26"/>
    </location>
</feature>
<dbReference type="InterPro" id="IPR029071">
    <property type="entry name" value="Ubiquitin-like_domsf"/>
</dbReference>
<feature type="compositionally biased region" description="Acidic residues" evidence="1">
    <location>
        <begin position="28"/>
        <end position="43"/>
    </location>
</feature>
<feature type="domain" description="Rad60/SUMO-like" evidence="2">
    <location>
        <begin position="58"/>
        <end position="124"/>
    </location>
</feature>
<dbReference type="Gene3D" id="3.10.20.90">
    <property type="entry name" value="Phosphatidylinositol 3-kinase Catalytic Subunit, Chain A, domain 1"/>
    <property type="match status" value="1"/>
</dbReference>
<evidence type="ECO:0000259" key="2">
    <source>
        <dbReference type="Pfam" id="PF11976"/>
    </source>
</evidence>
<comment type="caution">
    <text evidence="3">The sequence shown here is derived from an EMBL/GenBank/DDBJ whole genome shotgun (WGS) entry which is preliminary data.</text>
</comment>
<reference evidence="3 4" key="1">
    <citation type="submission" date="2020-12" db="EMBL/GenBank/DDBJ databases">
        <title>Effect of drift, selection, and recombination on the evolution of hybrid genomes in Candida yeast pathogens.</title>
        <authorList>
            <person name="Mixao V."/>
            <person name="Ksiezopolska E."/>
            <person name="Saus E."/>
            <person name="Boekhout T."/>
            <person name="Gacser A."/>
            <person name="Gabaldon T."/>
        </authorList>
    </citation>
    <scope>NUCLEOTIDE SEQUENCE [LARGE SCALE GENOMIC DNA]</scope>
    <source>
        <strain evidence="3 4">BP57</strain>
    </source>
</reference>
<dbReference type="OrthoDB" id="442921at2759"/>
<feature type="region of interest" description="Disordered" evidence="1">
    <location>
        <begin position="1"/>
        <end position="56"/>
    </location>
</feature>
<dbReference type="SUPFAM" id="SSF54236">
    <property type="entry name" value="Ubiquitin-like"/>
    <property type="match status" value="1"/>
</dbReference>
<dbReference type="GeneID" id="93653755"/>
<evidence type="ECO:0000313" key="3">
    <source>
        <dbReference type="EMBL" id="KAG5417491.1"/>
    </source>
</evidence>
<dbReference type="EMBL" id="JAEOAQ010000007">
    <property type="protein sequence ID" value="KAG5417491.1"/>
    <property type="molecule type" value="Genomic_DNA"/>
</dbReference>
<dbReference type="RefSeq" id="XP_067546607.1">
    <property type="nucleotide sequence ID" value="XM_067694270.1"/>
</dbReference>
<organism evidence="3 4">
    <name type="scientific">Candida metapsilosis</name>
    <dbReference type="NCBI Taxonomy" id="273372"/>
    <lineage>
        <taxon>Eukaryota</taxon>
        <taxon>Fungi</taxon>
        <taxon>Dikarya</taxon>
        <taxon>Ascomycota</taxon>
        <taxon>Saccharomycotina</taxon>
        <taxon>Pichiomycetes</taxon>
        <taxon>Debaryomycetaceae</taxon>
        <taxon>Candida/Lodderomyces clade</taxon>
        <taxon>Candida</taxon>
    </lineage>
</organism>
<protein>
    <submittedName>
        <fullName evidence="3">SMT3</fullName>
    </submittedName>
</protein>
<keyword evidence="4" id="KW-1185">Reference proteome</keyword>
<dbReference type="CDD" id="cd01763">
    <property type="entry name" value="Ubl_SUMO_like"/>
    <property type="match status" value="1"/>
</dbReference>
<proteinExistence type="predicted"/>
<accession>A0A8H7ZCL8</accession>
<dbReference type="InterPro" id="IPR022617">
    <property type="entry name" value="Rad60/SUMO-like_dom"/>
</dbReference>
<gene>
    <name evidence="3" type="ORF">I9W82_005126</name>
</gene>
<dbReference type="AlphaFoldDB" id="A0A8H7ZCL8"/>
<dbReference type="Proteomes" id="UP000669133">
    <property type="component" value="Unassembled WGS sequence"/>
</dbReference>
<feature type="compositionally biased region" description="Basic and acidic residues" evidence="1">
    <location>
        <begin position="44"/>
        <end position="53"/>
    </location>
</feature>